<dbReference type="AlphaFoldDB" id="A0A5M9K4N8"/>
<proteinExistence type="predicted"/>
<protein>
    <submittedName>
        <fullName evidence="2">Uncharacterized protein</fullName>
    </submittedName>
</protein>
<feature type="region of interest" description="Disordered" evidence="1">
    <location>
        <begin position="18"/>
        <end position="41"/>
    </location>
</feature>
<evidence type="ECO:0000313" key="2">
    <source>
        <dbReference type="EMBL" id="KAA8576571.1"/>
    </source>
</evidence>
<name>A0A5M9K4N8_MONFR</name>
<dbReference type="Proteomes" id="UP000322873">
    <property type="component" value="Unassembled WGS sequence"/>
</dbReference>
<sequence>MAYNTSQQFLREELFLHPIPKPNHTPPRPRRIFNDNRYPSSTSTPSIIETSLTSQNIICADHLINSVDICEALFT</sequence>
<organism evidence="2 3">
    <name type="scientific">Monilinia fructicola</name>
    <name type="common">Brown rot fungus</name>
    <name type="synonym">Ciboria fructicola</name>
    <dbReference type="NCBI Taxonomy" id="38448"/>
    <lineage>
        <taxon>Eukaryota</taxon>
        <taxon>Fungi</taxon>
        <taxon>Dikarya</taxon>
        <taxon>Ascomycota</taxon>
        <taxon>Pezizomycotina</taxon>
        <taxon>Leotiomycetes</taxon>
        <taxon>Helotiales</taxon>
        <taxon>Sclerotiniaceae</taxon>
        <taxon>Monilinia</taxon>
    </lineage>
</organism>
<comment type="caution">
    <text evidence="2">The sequence shown here is derived from an EMBL/GenBank/DDBJ whole genome shotgun (WGS) entry which is preliminary data.</text>
</comment>
<accession>A0A5M9K4N8</accession>
<keyword evidence="3" id="KW-1185">Reference proteome</keyword>
<reference evidence="2 3" key="1">
    <citation type="submission" date="2019-06" db="EMBL/GenBank/DDBJ databases">
        <title>Genome Sequence of the Brown Rot Fungal Pathogen Monilinia fructicola.</title>
        <authorList>
            <person name="De Miccolis Angelini R.M."/>
            <person name="Landi L."/>
            <person name="Abate D."/>
            <person name="Pollastro S."/>
            <person name="Romanazzi G."/>
            <person name="Faretra F."/>
        </authorList>
    </citation>
    <scope>NUCLEOTIDE SEQUENCE [LARGE SCALE GENOMIC DNA]</scope>
    <source>
        <strain evidence="2 3">Mfrc123</strain>
    </source>
</reference>
<gene>
    <name evidence="2" type="ORF">EYC84_006674</name>
</gene>
<evidence type="ECO:0000313" key="3">
    <source>
        <dbReference type="Proteomes" id="UP000322873"/>
    </source>
</evidence>
<dbReference type="EMBL" id="VICG01000001">
    <property type="protein sequence ID" value="KAA8576571.1"/>
    <property type="molecule type" value="Genomic_DNA"/>
</dbReference>
<evidence type="ECO:0000256" key="1">
    <source>
        <dbReference type="SAM" id="MobiDB-lite"/>
    </source>
</evidence>